<evidence type="ECO:0000313" key="1">
    <source>
        <dbReference type="EMBL" id="KYN40025.1"/>
    </source>
</evidence>
<protein>
    <submittedName>
        <fullName evidence="1">Uncharacterized protein</fullName>
    </submittedName>
</protein>
<keyword evidence="2" id="KW-1185">Reference proteome</keyword>
<dbReference type="Proteomes" id="UP000078541">
    <property type="component" value="Unassembled WGS sequence"/>
</dbReference>
<reference evidence="1 2" key="1">
    <citation type="submission" date="2016-03" db="EMBL/GenBank/DDBJ databases">
        <title>Trachymyrmex septentrionalis WGS genome.</title>
        <authorList>
            <person name="Nygaard S."/>
            <person name="Hu H."/>
            <person name="Boomsma J."/>
            <person name="Zhang G."/>
        </authorList>
    </citation>
    <scope>NUCLEOTIDE SEQUENCE [LARGE SCALE GENOMIC DNA]</scope>
    <source>
        <strain evidence="1">Tsep2-gDNA-1</strain>
        <tissue evidence="1">Whole body</tissue>
    </source>
</reference>
<feature type="non-terminal residue" evidence="1">
    <location>
        <position position="1"/>
    </location>
</feature>
<accession>A0A151JXT0</accession>
<proteinExistence type="predicted"/>
<dbReference type="AlphaFoldDB" id="A0A151JXT0"/>
<name>A0A151JXT0_9HYME</name>
<organism evidence="1 2">
    <name type="scientific">Trachymyrmex septentrionalis</name>
    <dbReference type="NCBI Taxonomy" id="34720"/>
    <lineage>
        <taxon>Eukaryota</taxon>
        <taxon>Metazoa</taxon>
        <taxon>Ecdysozoa</taxon>
        <taxon>Arthropoda</taxon>
        <taxon>Hexapoda</taxon>
        <taxon>Insecta</taxon>
        <taxon>Pterygota</taxon>
        <taxon>Neoptera</taxon>
        <taxon>Endopterygota</taxon>
        <taxon>Hymenoptera</taxon>
        <taxon>Apocrita</taxon>
        <taxon>Aculeata</taxon>
        <taxon>Formicoidea</taxon>
        <taxon>Formicidae</taxon>
        <taxon>Myrmicinae</taxon>
        <taxon>Trachymyrmex</taxon>
    </lineage>
</organism>
<dbReference type="EMBL" id="KQ981550">
    <property type="protein sequence ID" value="KYN40025.1"/>
    <property type="molecule type" value="Genomic_DNA"/>
</dbReference>
<evidence type="ECO:0000313" key="2">
    <source>
        <dbReference type="Proteomes" id="UP000078541"/>
    </source>
</evidence>
<sequence>KNLTFIINILLDNNYPLNFIFDTVNQRIKNLIKNKYTVHNDLTDNVCANETASWLTVPYISLHTEKEWKKCFENWFERMQKCIDFKGECFEKQ</sequence>
<gene>
    <name evidence="1" type="ORF">ALC56_05576</name>
</gene>